<protein>
    <submittedName>
        <fullName evidence="2">Uncharacterized protein</fullName>
    </submittedName>
</protein>
<name>A0A9W7GK14_9STRA</name>
<dbReference type="EMBL" id="BRYA01000332">
    <property type="protein sequence ID" value="GMI47159.1"/>
    <property type="molecule type" value="Genomic_DNA"/>
</dbReference>
<evidence type="ECO:0000313" key="2">
    <source>
        <dbReference type="EMBL" id="GMI47159.1"/>
    </source>
</evidence>
<organism evidence="2 3">
    <name type="scientific">Triparma columacea</name>
    <dbReference type="NCBI Taxonomy" id="722753"/>
    <lineage>
        <taxon>Eukaryota</taxon>
        <taxon>Sar</taxon>
        <taxon>Stramenopiles</taxon>
        <taxon>Ochrophyta</taxon>
        <taxon>Bolidophyceae</taxon>
        <taxon>Parmales</taxon>
        <taxon>Triparmaceae</taxon>
        <taxon>Triparma</taxon>
    </lineage>
</organism>
<evidence type="ECO:0000256" key="1">
    <source>
        <dbReference type="SAM" id="Coils"/>
    </source>
</evidence>
<dbReference type="OrthoDB" id="206249at2759"/>
<gene>
    <name evidence="2" type="ORF">TrCOL_g9878</name>
</gene>
<accession>A0A9W7GK14</accession>
<sequence>MPKQNQSPSTKAFSLSLENQELHKKLELLGGTDAAELLDLNLENQQVIADQELELRNLREALLKYRKNQAAQEAGLESINKFKDEAEVRGDFDLSKLEELEGENASLSSSNVSKDTLIKSLQSQLTTLKSSHSELEVKLTSITSSSISEAAEKDKEIKNLTLKLSLQSSACKELMDSNVNLVEEKAKIKQIECVRIEDLSTTLRLVEEERDKLKYDFTDFRRSKDEEIKDLEVKVKDLEVQNDIKGRENNVLKSTVSKLKHEIKEAKKGGKELRGKIEDKEEYIKRQIENARRVRNVLRDTNRDTLNTR</sequence>
<evidence type="ECO:0000313" key="3">
    <source>
        <dbReference type="Proteomes" id="UP001165065"/>
    </source>
</evidence>
<keyword evidence="1" id="KW-0175">Coiled coil</keyword>
<proteinExistence type="predicted"/>
<dbReference type="AlphaFoldDB" id="A0A9W7GK14"/>
<dbReference type="Proteomes" id="UP001165065">
    <property type="component" value="Unassembled WGS sequence"/>
</dbReference>
<reference evidence="3" key="1">
    <citation type="journal article" date="2023" name="Commun. Biol.">
        <title>Genome analysis of Parmales, the sister group of diatoms, reveals the evolutionary specialization of diatoms from phago-mixotrophs to photoautotrophs.</title>
        <authorList>
            <person name="Ban H."/>
            <person name="Sato S."/>
            <person name="Yoshikawa S."/>
            <person name="Yamada K."/>
            <person name="Nakamura Y."/>
            <person name="Ichinomiya M."/>
            <person name="Sato N."/>
            <person name="Blanc-Mathieu R."/>
            <person name="Endo H."/>
            <person name="Kuwata A."/>
            <person name="Ogata H."/>
        </authorList>
    </citation>
    <scope>NUCLEOTIDE SEQUENCE [LARGE SCALE GENOMIC DNA]</scope>
</reference>
<keyword evidence="3" id="KW-1185">Reference proteome</keyword>
<comment type="caution">
    <text evidence="2">The sequence shown here is derived from an EMBL/GenBank/DDBJ whole genome shotgun (WGS) entry which is preliminary data.</text>
</comment>
<feature type="coiled-coil region" evidence="1">
    <location>
        <begin position="196"/>
        <end position="248"/>
    </location>
</feature>